<name>A0AA86UHG0_9EUKA</name>
<feature type="coiled-coil region" evidence="1">
    <location>
        <begin position="661"/>
        <end position="688"/>
    </location>
</feature>
<evidence type="ECO:0000256" key="1">
    <source>
        <dbReference type="SAM" id="Coils"/>
    </source>
</evidence>
<dbReference type="EMBL" id="CATOUU010000831">
    <property type="protein sequence ID" value="CAI9952046.1"/>
    <property type="molecule type" value="Genomic_DNA"/>
</dbReference>
<feature type="compositionally biased region" description="Polar residues" evidence="2">
    <location>
        <begin position="803"/>
        <end position="830"/>
    </location>
</feature>
<organism evidence="3">
    <name type="scientific">Hexamita inflata</name>
    <dbReference type="NCBI Taxonomy" id="28002"/>
    <lineage>
        <taxon>Eukaryota</taxon>
        <taxon>Metamonada</taxon>
        <taxon>Diplomonadida</taxon>
        <taxon>Hexamitidae</taxon>
        <taxon>Hexamitinae</taxon>
        <taxon>Hexamita</taxon>
    </lineage>
</organism>
<feature type="region of interest" description="Disordered" evidence="2">
    <location>
        <begin position="752"/>
        <end position="851"/>
    </location>
</feature>
<accession>A0AA86UHG0</accession>
<dbReference type="AlphaFoldDB" id="A0AA86UHG0"/>
<dbReference type="EMBL" id="CAXDID020000014">
    <property type="protein sequence ID" value="CAL5981875.1"/>
    <property type="molecule type" value="Genomic_DNA"/>
</dbReference>
<reference evidence="4 5" key="2">
    <citation type="submission" date="2024-07" db="EMBL/GenBank/DDBJ databases">
        <authorList>
            <person name="Akdeniz Z."/>
        </authorList>
    </citation>
    <scope>NUCLEOTIDE SEQUENCE [LARGE SCALE GENOMIC DNA]</scope>
</reference>
<evidence type="ECO:0000313" key="5">
    <source>
        <dbReference type="Proteomes" id="UP001642409"/>
    </source>
</evidence>
<proteinExistence type="predicted"/>
<comment type="caution">
    <text evidence="3">The sequence shown here is derived from an EMBL/GenBank/DDBJ whole genome shotgun (WGS) entry which is preliminary data.</text>
</comment>
<evidence type="ECO:0000313" key="3">
    <source>
        <dbReference type="EMBL" id="CAI9952046.1"/>
    </source>
</evidence>
<feature type="compositionally biased region" description="Polar residues" evidence="2">
    <location>
        <begin position="889"/>
        <end position="903"/>
    </location>
</feature>
<evidence type="ECO:0000313" key="4">
    <source>
        <dbReference type="EMBL" id="CAL5981875.1"/>
    </source>
</evidence>
<reference evidence="3" key="1">
    <citation type="submission" date="2023-06" db="EMBL/GenBank/DDBJ databases">
        <authorList>
            <person name="Kurt Z."/>
        </authorList>
    </citation>
    <scope>NUCLEOTIDE SEQUENCE</scope>
</reference>
<feature type="compositionally biased region" description="Low complexity" evidence="2">
    <location>
        <begin position="831"/>
        <end position="844"/>
    </location>
</feature>
<sequence>MQTIIRTNISDGIDPATGQNADKKRVETAFVRVPLHQNFHQACLSNQSQNLPKLVNHFFVDCDICYGFNSKFIVSPELQTVIFLNCKFSQFKQTRFPNYNGASPNIFIETIDDSCKYFTAAEKDANRQVIELTIQILCEQLKLINIPEVEKMELINKFIQRRGVQNEDVLAALCSSGFDCDDFIQQRGLSNEQVLIALAKSNQDYLGFAQKKKMRDDQVLVALTKNRIELSDFMRKKGLTNDQIAITLANSGLTNEQILVALAQQKLEYQQFALNKGFTDEYTLITLMKARIDIKPFATAKNMSDPEKIRIIQNSDLSLTEKSDLLQYISVDLRSEQENINNTLIKREYELTNERVLQFVNNKQRERTLEIVYKEAQLKQNEIKDQNSLKEIKELKLQNQVLQTQNLEIKLGYGLQVANIKKEYEAELIKCKNEVQTLRKEYQKDLQMECEKYKNEIDKLRQYYEIERMKENKIIELQQKQRPSDQEIDMNDTIAKQLQLECQLLKKQQIEDKQYHDEQYEYAQQALKRATQRNSELQQKLNEVDKARLQFIQDMDKKQSDITKQLEYNVNEQAARIIQLESENQSLQCKLSALREQIEKLNVQEYQKRIEMQTKQLEDKDKYIEKLKEEMEKINVNQLQDKQIEKVLTILKNVGISNESILQVENRNNEISQQSQKIQTNCQELNTQYQRFIASPSVEKCIQTELSLMRQNRDEQNVYIDNKFTTYRDVQAVEVGDHSGVRISIIKKEQHGQKQSIFAPGASDSKLYNYPDSNPETQKNVTEKPRRKKLDQDYFGDDFYNHDLSNQPESMKQSQSNQYQGELSHNNEVNTSQTQQISQQQEITSGKRQSDNYQHIDNEVMHRFDESSNEDASPEQEKTQQKQQRQQEYITNQHTDSKQLSESQQTAFKTAISKAIIKYFNIEFQTLEEALIHYRKSVVGVEDGNASKIHLNFKQIANDCKISEKDCRQKFQTLLENELQSWPDEVVAKVKARIIELWKQVQEPDIAQKKQIIKEKIDQEFHLKQQVQYGYKEISNKINYIFKNLK</sequence>
<keyword evidence="5" id="KW-1185">Reference proteome</keyword>
<feature type="coiled-coil region" evidence="1">
    <location>
        <begin position="421"/>
        <end position="470"/>
    </location>
</feature>
<dbReference type="Proteomes" id="UP001642409">
    <property type="component" value="Unassembled WGS sequence"/>
</dbReference>
<feature type="coiled-coil region" evidence="1">
    <location>
        <begin position="520"/>
        <end position="637"/>
    </location>
</feature>
<feature type="compositionally biased region" description="Polar residues" evidence="2">
    <location>
        <begin position="771"/>
        <end position="780"/>
    </location>
</feature>
<gene>
    <name evidence="3" type="ORF">HINF_LOCUS39691</name>
    <name evidence="4" type="ORF">HINF_LOCUS6862</name>
</gene>
<keyword evidence="1" id="KW-0175">Coiled coil</keyword>
<feature type="region of interest" description="Disordered" evidence="2">
    <location>
        <begin position="864"/>
        <end position="903"/>
    </location>
</feature>
<evidence type="ECO:0000256" key="2">
    <source>
        <dbReference type="SAM" id="MobiDB-lite"/>
    </source>
</evidence>
<protein>
    <submittedName>
        <fullName evidence="4">Hypothetical_protein</fullName>
    </submittedName>
</protein>